<accession>A0A9D0YVU8</accession>
<dbReference type="EMBL" id="DVFI01000092">
    <property type="protein sequence ID" value="HIQ63176.1"/>
    <property type="molecule type" value="Genomic_DNA"/>
</dbReference>
<organism evidence="8 9">
    <name type="scientific">Candidatus Avichristensenella intestinipullorum</name>
    <dbReference type="NCBI Taxonomy" id="2840693"/>
    <lineage>
        <taxon>Bacteria</taxon>
        <taxon>Bacillati</taxon>
        <taxon>Bacillota</taxon>
        <taxon>Clostridia</taxon>
        <taxon>Candidatus Avichristensenella</taxon>
    </lineage>
</organism>
<dbReference type="InterPro" id="IPR015421">
    <property type="entry name" value="PyrdxlP-dep_Trfase_major"/>
</dbReference>
<evidence type="ECO:0000256" key="3">
    <source>
        <dbReference type="ARBA" id="ARBA00011738"/>
    </source>
</evidence>
<dbReference type="Gene3D" id="3.90.1150.10">
    <property type="entry name" value="Aspartate Aminotransferase, domain 1"/>
    <property type="match status" value="1"/>
</dbReference>
<evidence type="ECO:0000256" key="1">
    <source>
        <dbReference type="ARBA" id="ARBA00001933"/>
    </source>
</evidence>
<dbReference type="GO" id="GO:0030170">
    <property type="term" value="F:pyridoxal phosphate binding"/>
    <property type="evidence" value="ECO:0007669"/>
    <property type="project" value="InterPro"/>
</dbReference>
<dbReference type="InterPro" id="IPR015424">
    <property type="entry name" value="PyrdxlP-dep_Trfase"/>
</dbReference>
<evidence type="ECO:0000313" key="9">
    <source>
        <dbReference type="Proteomes" id="UP000886819"/>
    </source>
</evidence>
<evidence type="ECO:0000259" key="7">
    <source>
        <dbReference type="Pfam" id="PF00155"/>
    </source>
</evidence>
<evidence type="ECO:0000256" key="2">
    <source>
        <dbReference type="ARBA" id="ARBA00007441"/>
    </source>
</evidence>
<dbReference type="PANTHER" id="PTHR42790:SF19">
    <property type="entry name" value="KYNURENINE_ALPHA-AMINOADIPATE AMINOTRANSFERASE, MITOCHONDRIAL"/>
    <property type="match status" value="1"/>
</dbReference>
<feature type="domain" description="Aminotransferase class I/classII large" evidence="7">
    <location>
        <begin position="30"/>
        <end position="382"/>
    </location>
</feature>
<evidence type="ECO:0000256" key="5">
    <source>
        <dbReference type="ARBA" id="ARBA00022679"/>
    </source>
</evidence>
<dbReference type="SUPFAM" id="SSF53383">
    <property type="entry name" value="PLP-dependent transferases"/>
    <property type="match status" value="1"/>
</dbReference>
<dbReference type="Proteomes" id="UP000886819">
    <property type="component" value="Unassembled WGS sequence"/>
</dbReference>
<protein>
    <submittedName>
        <fullName evidence="8">PLP-dependent aminotransferase family protein</fullName>
    </submittedName>
</protein>
<evidence type="ECO:0000256" key="6">
    <source>
        <dbReference type="ARBA" id="ARBA00022898"/>
    </source>
</evidence>
<keyword evidence="6" id="KW-0663">Pyridoxal phosphate</keyword>
<keyword evidence="5" id="KW-0808">Transferase</keyword>
<dbReference type="CDD" id="cd00609">
    <property type="entry name" value="AAT_like"/>
    <property type="match status" value="1"/>
</dbReference>
<proteinExistence type="inferred from homology"/>
<dbReference type="GO" id="GO:1901605">
    <property type="term" value="P:alpha-amino acid metabolic process"/>
    <property type="evidence" value="ECO:0007669"/>
    <property type="project" value="TreeGrafter"/>
</dbReference>
<dbReference type="InterPro" id="IPR004839">
    <property type="entry name" value="Aminotransferase_I/II_large"/>
</dbReference>
<keyword evidence="4 8" id="KW-0032">Aminotransferase</keyword>
<reference evidence="8" key="2">
    <citation type="journal article" date="2021" name="PeerJ">
        <title>Extensive microbial diversity within the chicken gut microbiome revealed by metagenomics and culture.</title>
        <authorList>
            <person name="Gilroy R."/>
            <person name="Ravi A."/>
            <person name="Getino M."/>
            <person name="Pursley I."/>
            <person name="Horton D.L."/>
            <person name="Alikhan N.F."/>
            <person name="Baker D."/>
            <person name="Gharbi K."/>
            <person name="Hall N."/>
            <person name="Watson M."/>
            <person name="Adriaenssens E.M."/>
            <person name="Foster-Nyarko E."/>
            <person name="Jarju S."/>
            <person name="Secka A."/>
            <person name="Antonio M."/>
            <person name="Oren A."/>
            <person name="Chaudhuri R.R."/>
            <person name="La Ragione R."/>
            <person name="Hildebrand F."/>
            <person name="Pallen M.J."/>
        </authorList>
    </citation>
    <scope>NUCLEOTIDE SEQUENCE</scope>
    <source>
        <strain evidence="8">ChiHile30-977</strain>
    </source>
</reference>
<comment type="caution">
    <text evidence="8">The sequence shown here is derived from an EMBL/GenBank/DDBJ whole genome shotgun (WGS) entry which is preliminary data.</text>
</comment>
<dbReference type="FunFam" id="3.40.640.10:FF:000053">
    <property type="entry name" value="Aminotransferase, class I"/>
    <property type="match status" value="1"/>
</dbReference>
<evidence type="ECO:0000313" key="8">
    <source>
        <dbReference type="EMBL" id="HIQ63176.1"/>
    </source>
</evidence>
<dbReference type="InterPro" id="IPR015422">
    <property type="entry name" value="PyrdxlP-dep_Trfase_small"/>
</dbReference>
<gene>
    <name evidence="8" type="ORF">IAA66_06260</name>
</gene>
<evidence type="ECO:0000256" key="4">
    <source>
        <dbReference type="ARBA" id="ARBA00022576"/>
    </source>
</evidence>
<name>A0A9D0YVU8_9FIRM</name>
<dbReference type="Pfam" id="PF00155">
    <property type="entry name" value="Aminotran_1_2"/>
    <property type="match status" value="1"/>
</dbReference>
<dbReference type="GO" id="GO:0008483">
    <property type="term" value="F:transaminase activity"/>
    <property type="evidence" value="ECO:0007669"/>
    <property type="project" value="UniProtKB-KW"/>
</dbReference>
<dbReference type="PANTHER" id="PTHR42790">
    <property type="entry name" value="AMINOTRANSFERASE"/>
    <property type="match status" value="1"/>
</dbReference>
<dbReference type="Gene3D" id="3.40.640.10">
    <property type="entry name" value="Type I PLP-dependent aspartate aminotransferase-like (Major domain)"/>
    <property type="match status" value="1"/>
</dbReference>
<comment type="cofactor">
    <cofactor evidence="1">
        <name>pyridoxal 5'-phosphate</name>
        <dbReference type="ChEBI" id="CHEBI:597326"/>
    </cofactor>
</comment>
<dbReference type="InterPro" id="IPR050859">
    <property type="entry name" value="Class-I_PLP-dep_aminotransf"/>
</dbReference>
<sequence>MQTSFARRFDGVSGSAIRDIFKLLGQPGMISFAGGNPAASALEDTLLADIARDVLLRDGKRILQYGATEGWVPLREQTARFLREDVGLEVSEADVLPTTGSTQAVDLLLKALVDEGDVVLVEGPSFLGSLQAMKLYGARLVEVPMDAEGLIPEKLEEAVRQYRPKLLYTVPNFQNPTGVTLSQARRKAVAALAARYNFFIAEDDPYRGLRYEGTHLPSIFSFDTEARVVYLTSFSKLISPGLRVGAAVTRDPALMRKLTVGKQSTDCHTANLTQAMVAEYLARDLLPGHVQKICARYREQLTHMVDGFAGFPDGVEMVRPQGGLFVWAALPDGMDALALLQQAVQRGVAYVPGTHFYANGGHLNTLRLNFSNSEIDQIDRGMRILGELVKGGQ</sequence>
<reference evidence="8" key="1">
    <citation type="submission" date="2020-10" db="EMBL/GenBank/DDBJ databases">
        <authorList>
            <person name="Gilroy R."/>
        </authorList>
    </citation>
    <scope>NUCLEOTIDE SEQUENCE</scope>
    <source>
        <strain evidence="8">ChiHile30-977</strain>
    </source>
</reference>
<dbReference type="AlphaFoldDB" id="A0A9D0YVU8"/>
<comment type="similarity">
    <text evidence="2">Belongs to the class-I pyridoxal-phosphate-dependent aminotransferase family.</text>
</comment>
<comment type="subunit">
    <text evidence="3">Homodimer.</text>
</comment>